<keyword evidence="3" id="KW-0695">RNA-directed DNA polymerase</keyword>
<comment type="similarity">
    <text evidence="1">Belongs to the bacterial reverse transcriptase family.</text>
</comment>
<dbReference type="GO" id="GO:0003964">
    <property type="term" value="F:RNA-directed DNA polymerase activity"/>
    <property type="evidence" value="ECO:0007669"/>
    <property type="project" value="UniProtKB-KW"/>
</dbReference>
<dbReference type="PANTHER" id="PTHR34047:SF8">
    <property type="entry name" value="PROTEIN YKFC"/>
    <property type="match status" value="1"/>
</dbReference>
<dbReference type="InterPro" id="IPR000477">
    <property type="entry name" value="RT_dom"/>
</dbReference>
<dbReference type="CDD" id="cd01646">
    <property type="entry name" value="RT_Bac_retron_I"/>
    <property type="match status" value="1"/>
</dbReference>
<dbReference type="PROSITE" id="PS50878">
    <property type="entry name" value="RT_POL"/>
    <property type="match status" value="1"/>
</dbReference>
<dbReference type="Pfam" id="PF00078">
    <property type="entry name" value="RVT_1"/>
    <property type="match status" value="1"/>
</dbReference>
<protein>
    <submittedName>
        <fullName evidence="3">RNA-directed DNA polymerase</fullName>
    </submittedName>
</protein>
<organism evidence="3 4">
    <name type="scientific">Ruixingdingia sedimenti</name>
    <dbReference type="NCBI Taxonomy" id="3073604"/>
    <lineage>
        <taxon>Bacteria</taxon>
        <taxon>Pseudomonadati</taxon>
        <taxon>Pseudomonadota</taxon>
        <taxon>Alphaproteobacteria</taxon>
        <taxon>Rhodobacterales</taxon>
        <taxon>Paracoccaceae</taxon>
        <taxon>Ruixingdingia</taxon>
    </lineage>
</organism>
<dbReference type="Proteomes" id="UP001247754">
    <property type="component" value="Unassembled WGS sequence"/>
</dbReference>
<gene>
    <name evidence="3" type="ORF">RGD00_14725</name>
</gene>
<dbReference type="RefSeq" id="WP_310458091.1">
    <property type="nucleotide sequence ID" value="NZ_JAVKPH010000018.1"/>
</dbReference>
<evidence type="ECO:0000259" key="2">
    <source>
        <dbReference type="PROSITE" id="PS50878"/>
    </source>
</evidence>
<proteinExistence type="inferred from homology"/>
<comment type="caution">
    <text evidence="3">The sequence shown here is derived from an EMBL/GenBank/DDBJ whole genome shotgun (WGS) entry which is preliminary data.</text>
</comment>
<reference evidence="3 4" key="1">
    <citation type="submission" date="2023-09" db="EMBL/GenBank/DDBJ databases">
        <title>Xinfangfangia sedmenti sp. nov., isolated the sedment.</title>
        <authorList>
            <person name="Xu L."/>
        </authorList>
    </citation>
    <scope>NUCLEOTIDE SEQUENCE [LARGE SCALE GENOMIC DNA]</scope>
    <source>
        <strain evidence="3 4">LG-4</strain>
    </source>
</reference>
<keyword evidence="3" id="KW-0548">Nucleotidyltransferase</keyword>
<dbReference type="EMBL" id="JAVKPH010000018">
    <property type="protein sequence ID" value="MDR5653866.1"/>
    <property type="molecule type" value="Genomic_DNA"/>
</dbReference>
<dbReference type="InterPro" id="IPR043502">
    <property type="entry name" value="DNA/RNA_pol_sf"/>
</dbReference>
<evidence type="ECO:0000256" key="1">
    <source>
        <dbReference type="ARBA" id="ARBA00034120"/>
    </source>
</evidence>
<evidence type="ECO:0000313" key="3">
    <source>
        <dbReference type="EMBL" id="MDR5653866.1"/>
    </source>
</evidence>
<dbReference type="PANTHER" id="PTHR34047">
    <property type="entry name" value="NUCLEAR INTRON MATURASE 1, MITOCHONDRIAL-RELATED"/>
    <property type="match status" value="1"/>
</dbReference>
<evidence type="ECO:0000313" key="4">
    <source>
        <dbReference type="Proteomes" id="UP001247754"/>
    </source>
</evidence>
<accession>A0ABU1FAG1</accession>
<sequence>MTDLARVFDLANLRRAYRWTMSNPDAAYKSYFRDSYEAFAIAPDSHLKWIRAEGLKDRYEVSHASKVLVPKPSGALRAITLLKVEDQIVYQAIVNIISEELKKETKHRYEKRVFAHLYAGKSSKFFNIKWQRSYRKFSNCLRDHHSHGYNHIANFDLASFYDSIDHHVLVHFLKELSIDEDTIEYLMLCLRKWTSTTWSNGPTNIYHEHGIPQGPLASGMLSEAVLQHLDKAGEQGARRIFYLRYVDDIKILAKAEKDLRAKLIKLDIASKEIGLFPQTAKINIRKVGDPEAEIKSVSRPPEPSVIPAVDQKKLTVRVLELCRRGRVVSSDSTRFKYLLAKVNPNHRLNSRLIKVLQSHPEYAPNIASYIAKYTKVPAGMAADIKAYLDDQELYHSVLAVILDACLGRLPTPFDDEVGKAAANRLLRPKRGALPLQPTYKSSLISWALATRRLKFTEYEMIIAAESDWWIKKRSVSALTSDTFDAESYNSFLNSRLRENESEVARICAAKILEGGDKLLKPHGSIETTAKHVLRAAKLIRVVGAPDSRLPEIIAFILDRKPTAFDWKTLFGSGHRHAERMMILLKRDREANIEKFLVHLDSWCDLLCAEIYHRLKPGKNYPNYGSALKDPFLSGALPMAIPAFNALHNLRLESSVAHPRSHKTGEPTRRLKHRDFYKIRKQLILAFDEIERIIVP</sequence>
<dbReference type="SUPFAM" id="SSF56672">
    <property type="entry name" value="DNA/RNA polymerases"/>
    <property type="match status" value="1"/>
</dbReference>
<dbReference type="InterPro" id="IPR051083">
    <property type="entry name" value="GrpII_Intron_Splice-Mob/Def"/>
</dbReference>
<keyword evidence="3" id="KW-0808">Transferase</keyword>
<feature type="domain" description="Reverse transcriptase" evidence="2">
    <location>
        <begin position="50"/>
        <end position="299"/>
    </location>
</feature>
<name>A0ABU1FAG1_9RHOB</name>
<keyword evidence="4" id="KW-1185">Reference proteome</keyword>